<dbReference type="PROSITE" id="PS51030">
    <property type="entry name" value="NUCLEAR_REC_DBD_2"/>
    <property type="match status" value="1"/>
</dbReference>
<comment type="similarity">
    <text evidence="2 11">Belongs to the nuclear hormone receptor family.</text>
</comment>
<gene>
    <name evidence="14" type="ORF">GCK72_004520</name>
</gene>
<evidence type="ECO:0000256" key="9">
    <source>
        <dbReference type="ARBA" id="ARBA00023170"/>
    </source>
</evidence>
<protein>
    <submittedName>
        <fullName evidence="14">Uncharacterized protein</fullName>
    </submittedName>
</protein>
<dbReference type="GeneID" id="9798742"/>
<dbReference type="RefSeq" id="XP_003101081.2">
    <property type="nucleotide sequence ID" value="XM_003101033.2"/>
</dbReference>
<dbReference type="GO" id="GO:0000978">
    <property type="term" value="F:RNA polymerase II cis-regulatory region sequence-specific DNA binding"/>
    <property type="evidence" value="ECO:0007669"/>
    <property type="project" value="InterPro"/>
</dbReference>
<evidence type="ECO:0000256" key="3">
    <source>
        <dbReference type="ARBA" id="ARBA00022723"/>
    </source>
</evidence>
<dbReference type="InterPro" id="IPR035500">
    <property type="entry name" value="NHR-like_dom_sf"/>
</dbReference>
<dbReference type="InterPro" id="IPR049636">
    <property type="entry name" value="HNF4-like_DBD"/>
</dbReference>
<sequence length="380" mass="43637">MRTPKQKSKCAICLEDGDGFHFGAEACKACAAFFRRSVTQKKMYICRGANDCDIAANIRCMCRACRYSKCLKVGMNPMGVQVKPEPTELQEPSFESIQPSTSSTTRASLLTLTLPTSFNDCMPLLSRMRSNYQKLCDARIVIHREEGQSLFEEKAPRAINYMESVNQGMKDVGLTADWISWCFEDFVKLPIDQKNALFRNFYTPYHMLEGSFLSHLKNDPFKVILPSGDYIDMHHLELFYKSVEVPQPLDKEQIEKLFKPSFDMHRKALILPMIAEDLDIYEFLAISTILLWDTGLENLTEESAKTGKRIKDQVMTELAFYMKNVKKIEEPSIRVATIVNFLPAVYKSARRILDDLEVTRVFNIYTATKEFYDLINGNFC</sequence>
<dbReference type="KEGG" id="crq:GCK72_004520"/>
<feature type="domain" description="NR LBD" evidence="13">
    <location>
        <begin position="120"/>
        <end position="378"/>
    </location>
</feature>
<dbReference type="GO" id="GO:0003700">
    <property type="term" value="F:DNA-binding transcription factor activity"/>
    <property type="evidence" value="ECO:0007669"/>
    <property type="project" value="InterPro"/>
</dbReference>
<dbReference type="GO" id="GO:0006357">
    <property type="term" value="P:regulation of transcription by RNA polymerase II"/>
    <property type="evidence" value="ECO:0007669"/>
    <property type="project" value="TreeGrafter"/>
</dbReference>
<reference evidence="14 15" key="1">
    <citation type="submission" date="2019-12" db="EMBL/GenBank/DDBJ databases">
        <title>Chromosome-level assembly of the Caenorhabditis remanei genome.</title>
        <authorList>
            <person name="Teterina A.A."/>
            <person name="Willis J.H."/>
            <person name="Phillips P.C."/>
        </authorList>
    </citation>
    <scope>NUCLEOTIDE SEQUENCE [LARGE SCALE GENOMIC DNA]</scope>
    <source>
        <strain evidence="14 15">PX506</strain>
        <tissue evidence="14">Whole organism</tissue>
    </source>
</reference>
<dbReference type="CTD" id="9798742"/>
<evidence type="ECO:0000256" key="10">
    <source>
        <dbReference type="ARBA" id="ARBA00023242"/>
    </source>
</evidence>
<dbReference type="Proteomes" id="UP000483820">
    <property type="component" value="Chromosome II"/>
</dbReference>
<dbReference type="EMBL" id="WUAV01000002">
    <property type="protein sequence ID" value="KAF1764571.1"/>
    <property type="molecule type" value="Genomic_DNA"/>
</dbReference>
<evidence type="ECO:0000256" key="1">
    <source>
        <dbReference type="ARBA" id="ARBA00004123"/>
    </source>
</evidence>
<dbReference type="PROSITE" id="PS51843">
    <property type="entry name" value="NR_LBD"/>
    <property type="match status" value="1"/>
</dbReference>
<evidence type="ECO:0000259" key="12">
    <source>
        <dbReference type="PROSITE" id="PS51030"/>
    </source>
</evidence>
<evidence type="ECO:0000313" key="14">
    <source>
        <dbReference type="EMBL" id="KAF1764571.1"/>
    </source>
</evidence>
<dbReference type="InterPro" id="IPR001628">
    <property type="entry name" value="Znf_hrmn_rcpt"/>
</dbReference>
<keyword evidence="6 11" id="KW-0805">Transcription regulation</keyword>
<dbReference type="CDD" id="cd06960">
    <property type="entry name" value="NR_DBD_HNF4A"/>
    <property type="match status" value="1"/>
</dbReference>
<dbReference type="PANTHER" id="PTHR46011:SF18">
    <property type="entry name" value="NR LBD DOMAIN-CONTAINING PROTEIN-RELATED"/>
    <property type="match status" value="1"/>
</dbReference>
<dbReference type="Gene3D" id="1.10.565.10">
    <property type="entry name" value="Retinoid X Receptor"/>
    <property type="match status" value="1"/>
</dbReference>
<dbReference type="PROSITE" id="PS00031">
    <property type="entry name" value="NUCLEAR_REC_DBD_1"/>
    <property type="match status" value="1"/>
</dbReference>
<dbReference type="InterPro" id="IPR013088">
    <property type="entry name" value="Znf_NHR/GATA"/>
</dbReference>
<dbReference type="InterPro" id="IPR000536">
    <property type="entry name" value="Nucl_hrmn_rcpt_lig-bd"/>
</dbReference>
<evidence type="ECO:0000256" key="7">
    <source>
        <dbReference type="ARBA" id="ARBA00023125"/>
    </source>
</evidence>
<dbReference type="GO" id="GO:0005634">
    <property type="term" value="C:nucleus"/>
    <property type="evidence" value="ECO:0007669"/>
    <property type="project" value="UniProtKB-SubCell"/>
</dbReference>
<keyword evidence="10 11" id="KW-0539">Nucleus</keyword>
<keyword evidence="9 11" id="KW-0675">Receptor</keyword>
<dbReference type="Pfam" id="PF00104">
    <property type="entry name" value="Hormone_recep"/>
    <property type="match status" value="1"/>
</dbReference>
<evidence type="ECO:0000256" key="5">
    <source>
        <dbReference type="ARBA" id="ARBA00022833"/>
    </source>
</evidence>
<dbReference type="SMART" id="SM00399">
    <property type="entry name" value="ZnF_C4"/>
    <property type="match status" value="1"/>
</dbReference>
<evidence type="ECO:0000259" key="13">
    <source>
        <dbReference type="PROSITE" id="PS51843"/>
    </source>
</evidence>
<proteinExistence type="inferred from homology"/>
<evidence type="ECO:0000256" key="2">
    <source>
        <dbReference type="ARBA" id="ARBA00005993"/>
    </source>
</evidence>
<keyword evidence="8 11" id="KW-0804">Transcription</keyword>
<comment type="subcellular location">
    <subcellularLocation>
        <location evidence="1 11">Nucleus</location>
    </subcellularLocation>
</comment>
<feature type="domain" description="Nuclear receptor" evidence="12">
    <location>
        <begin position="7"/>
        <end position="82"/>
    </location>
</feature>
<accession>A0A6A5HCE6</accession>
<evidence type="ECO:0000256" key="11">
    <source>
        <dbReference type="RuleBase" id="RU004334"/>
    </source>
</evidence>
<dbReference type="GO" id="GO:0008270">
    <property type="term" value="F:zinc ion binding"/>
    <property type="evidence" value="ECO:0007669"/>
    <property type="project" value="UniProtKB-KW"/>
</dbReference>
<dbReference type="AlphaFoldDB" id="A0A6A5HCE6"/>
<name>A0A6A5HCE6_CAERE</name>
<dbReference type="SUPFAM" id="SSF57716">
    <property type="entry name" value="Glucocorticoid receptor-like (DNA-binding domain)"/>
    <property type="match status" value="1"/>
</dbReference>
<dbReference type="Pfam" id="PF00105">
    <property type="entry name" value="zf-C4"/>
    <property type="match status" value="1"/>
</dbReference>
<evidence type="ECO:0000256" key="6">
    <source>
        <dbReference type="ARBA" id="ARBA00023015"/>
    </source>
</evidence>
<keyword evidence="5 11" id="KW-0862">Zinc</keyword>
<comment type="caution">
    <text evidence="14">The sequence shown here is derived from an EMBL/GenBank/DDBJ whole genome shotgun (WGS) entry which is preliminary data.</text>
</comment>
<keyword evidence="3 11" id="KW-0479">Metal-binding</keyword>
<evidence type="ECO:0000313" key="15">
    <source>
        <dbReference type="Proteomes" id="UP000483820"/>
    </source>
</evidence>
<organism evidence="14 15">
    <name type="scientific">Caenorhabditis remanei</name>
    <name type="common">Caenorhabditis vulgaris</name>
    <dbReference type="NCBI Taxonomy" id="31234"/>
    <lineage>
        <taxon>Eukaryota</taxon>
        <taxon>Metazoa</taxon>
        <taxon>Ecdysozoa</taxon>
        <taxon>Nematoda</taxon>
        <taxon>Chromadorea</taxon>
        <taxon>Rhabditida</taxon>
        <taxon>Rhabditina</taxon>
        <taxon>Rhabditomorpha</taxon>
        <taxon>Rhabditoidea</taxon>
        <taxon>Rhabditidae</taxon>
        <taxon>Peloderinae</taxon>
        <taxon>Caenorhabditis</taxon>
    </lineage>
</organism>
<dbReference type="SUPFAM" id="SSF48508">
    <property type="entry name" value="Nuclear receptor ligand-binding domain"/>
    <property type="match status" value="1"/>
</dbReference>
<evidence type="ECO:0000256" key="4">
    <source>
        <dbReference type="ARBA" id="ARBA00022771"/>
    </source>
</evidence>
<dbReference type="Gene3D" id="3.30.50.10">
    <property type="entry name" value="Erythroid Transcription Factor GATA-1, subunit A"/>
    <property type="match status" value="1"/>
</dbReference>
<dbReference type="SMART" id="SM00430">
    <property type="entry name" value="HOLI"/>
    <property type="match status" value="1"/>
</dbReference>
<evidence type="ECO:0000256" key="8">
    <source>
        <dbReference type="ARBA" id="ARBA00023163"/>
    </source>
</evidence>
<keyword evidence="7 11" id="KW-0238">DNA-binding</keyword>
<dbReference type="PRINTS" id="PR00047">
    <property type="entry name" value="STROIDFINGER"/>
</dbReference>
<dbReference type="PANTHER" id="PTHR46011">
    <property type="entry name" value="NUCLEAR HORMONE RECEPTOR FAMILY MEMBER NHR-86-RELATED"/>
    <property type="match status" value="1"/>
</dbReference>
<keyword evidence="4 11" id="KW-0863">Zinc-finger</keyword>